<organism evidence="2 3">
    <name type="scientific">Obba rivulosa</name>
    <dbReference type="NCBI Taxonomy" id="1052685"/>
    <lineage>
        <taxon>Eukaryota</taxon>
        <taxon>Fungi</taxon>
        <taxon>Dikarya</taxon>
        <taxon>Basidiomycota</taxon>
        <taxon>Agaricomycotina</taxon>
        <taxon>Agaricomycetes</taxon>
        <taxon>Polyporales</taxon>
        <taxon>Gelatoporiaceae</taxon>
        <taxon>Obba</taxon>
    </lineage>
</organism>
<feature type="compositionally biased region" description="Low complexity" evidence="1">
    <location>
        <begin position="341"/>
        <end position="354"/>
    </location>
</feature>
<protein>
    <submittedName>
        <fullName evidence="2">Uncharacterized protein</fullName>
    </submittedName>
</protein>
<dbReference type="EMBL" id="KV722533">
    <property type="protein sequence ID" value="OCH86321.1"/>
    <property type="molecule type" value="Genomic_DNA"/>
</dbReference>
<evidence type="ECO:0000313" key="2">
    <source>
        <dbReference type="EMBL" id="OCH86321.1"/>
    </source>
</evidence>
<dbReference type="AlphaFoldDB" id="A0A8E2DGV3"/>
<dbReference type="Proteomes" id="UP000250043">
    <property type="component" value="Unassembled WGS sequence"/>
</dbReference>
<feature type="compositionally biased region" description="Polar residues" evidence="1">
    <location>
        <begin position="42"/>
        <end position="57"/>
    </location>
</feature>
<keyword evidence="3" id="KW-1185">Reference proteome</keyword>
<sequence>MLAVQHPTSALPPSMLSRPSHSRAPSAPVVVRPTPTPGIFSLSKSPKNTQQQHSIQRSAPRPKFHKSPKPAPAQAQPRDELATPEKPKADAKIAAKAPATDKPRGRQQRQAKDKVGRRSASLSSARPGRRLPHQPSPPPQTRIPSQAEAPVHVPVDSRSPRSNGCDAVVDPSDPFLVLPTNTQPASSETIPAKADVKASAFRPPPQLTQRPSGKLAHRRQMSAQVPPSPTPPRAPRDTKQAAKPISNSELFLASASFARRNSQRRATTSVPAAAWDSFPVCDDSADLGDESDDTPPTTPIRELGSVPSKMGGKGDMWKPHSALEDGPRTAPLSSTFAYPFRQSTPSPTQTPTPGQRRRKHQRVPSEGMFNMSTDESSSEEALEPFSRPPVAFPKRRDVFESPRPSRAQAADAIGTSSSAPTTGYYAGSMFQNSPSPDDLPAPSFGV</sequence>
<feature type="compositionally biased region" description="Low complexity" evidence="1">
    <location>
        <begin position="17"/>
        <end position="31"/>
    </location>
</feature>
<feature type="region of interest" description="Disordered" evidence="1">
    <location>
        <begin position="278"/>
        <end position="446"/>
    </location>
</feature>
<reference evidence="2 3" key="1">
    <citation type="submission" date="2016-07" db="EMBL/GenBank/DDBJ databases">
        <title>Draft genome of the white-rot fungus Obba rivulosa 3A-2.</title>
        <authorList>
            <consortium name="DOE Joint Genome Institute"/>
            <person name="Miettinen O."/>
            <person name="Riley R."/>
            <person name="Acob R."/>
            <person name="Barry K."/>
            <person name="Cullen D."/>
            <person name="De Vries R."/>
            <person name="Hainaut M."/>
            <person name="Hatakka A."/>
            <person name="Henrissat B."/>
            <person name="Hilden K."/>
            <person name="Kuo R."/>
            <person name="Labutti K."/>
            <person name="Lipzen A."/>
            <person name="Makela M.R."/>
            <person name="Sandor L."/>
            <person name="Spatafora J.W."/>
            <person name="Grigoriev I.V."/>
            <person name="Hibbett D.S."/>
        </authorList>
    </citation>
    <scope>NUCLEOTIDE SEQUENCE [LARGE SCALE GENOMIC DNA]</scope>
    <source>
        <strain evidence="2 3">3A-2</strain>
    </source>
</reference>
<feature type="compositionally biased region" description="Acidic residues" evidence="1">
    <location>
        <begin position="283"/>
        <end position="293"/>
    </location>
</feature>
<feature type="compositionally biased region" description="Basic and acidic residues" evidence="1">
    <location>
        <begin position="315"/>
        <end position="327"/>
    </location>
</feature>
<evidence type="ECO:0000256" key="1">
    <source>
        <dbReference type="SAM" id="MobiDB-lite"/>
    </source>
</evidence>
<dbReference type="OrthoDB" id="3226344at2759"/>
<dbReference type="GO" id="GO:0016071">
    <property type="term" value="P:mRNA metabolic process"/>
    <property type="evidence" value="ECO:0007669"/>
    <property type="project" value="UniProtKB-ARBA"/>
</dbReference>
<accession>A0A8E2DGV3</accession>
<proteinExistence type="predicted"/>
<feature type="region of interest" description="Disordered" evidence="1">
    <location>
        <begin position="1"/>
        <end position="247"/>
    </location>
</feature>
<name>A0A8E2DGV3_9APHY</name>
<gene>
    <name evidence="2" type="ORF">OBBRIDRAFT_738202</name>
</gene>
<dbReference type="Pfam" id="PF15365">
    <property type="entry name" value="PNRC"/>
    <property type="match status" value="1"/>
</dbReference>
<dbReference type="InterPro" id="IPR028322">
    <property type="entry name" value="PNRC-like_rgn"/>
</dbReference>
<feature type="compositionally biased region" description="Basic and acidic residues" evidence="1">
    <location>
        <begin position="77"/>
        <end position="116"/>
    </location>
</feature>
<evidence type="ECO:0000313" key="3">
    <source>
        <dbReference type="Proteomes" id="UP000250043"/>
    </source>
</evidence>
<feature type="compositionally biased region" description="Polar residues" evidence="1">
    <location>
        <begin position="179"/>
        <end position="189"/>
    </location>
</feature>